<evidence type="ECO:0000256" key="11">
    <source>
        <dbReference type="ARBA" id="ARBA00023136"/>
    </source>
</evidence>
<keyword evidence="8" id="KW-0560">Oxidoreductase</keyword>
<evidence type="ECO:0000256" key="7">
    <source>
        <dbReference type="ARBA" id="ARBA00022989"/>
    </source>
</evidence>
<sequence>MALLTPGLNRVGDLFLGLVMTAQTLGTAPGSDLPALNWTNVGFFAAFHAVALLAPLYFSWSALGVAVLLHWLFGGIGICLGYHRLLSHRSFQVPKWLEYAIALLGAMAIQGSPTFWVGGHRQHHAHTEDVIKDPYSAERGFWWSHILWVLYPKKDFFDPQQYRKLAPDLAKQPFYRFLDHAFLLLQLPLAALLYAFGGWSFVIYGIFVRSVLLWHSTWFVNSATHMFGYRTFEGSDDDARNLWWVSLLTYGEGWHNNHHAYPHVAKSGFRWWEVDVTWWAISVLKSVGLAKKVTLYPAKAHNQSS</sequence>
<dbReference type="GO" id="GO:0016717">
    <property type="term" value="F:oxidoreductase activity, acting on paired donors, with oxidation of a pair of donors resulting in the reduction of molecular oxygen to two molecules of water"/>
    <property type="evidence" value="ECO:0007669"/>
    <property type="project" value="InterPro"/>
</dbReference>
<feature type="transmembrane region" description="Helical" evidence="13">
    <location>
        <begin position="96"/>
        <end position="117"/>
    </location>
</feature>
<keyword evidence="5 13" id="KW-0812">Transmembrane</keyword>
<dbReference type="PRINTS" id="PR00075">
    <property type="entry name" value="FACDDSATRASE"/>
</dbReference>
<name>A0A2W1JIU1_9CYAN</name>
<feature type="transmembrane region" description="Helical" evidence="13">
    <location>
        <begin position="177"/>
        <end position="196"/>
    </location>
</feature>
<keyword evidence="16" id="KW-1185">Reference proteome</keyword>
<dbReference type="AlphaFoldDB" id="A0A2W1JIU1"/>
<evidence type="ECO:0000256" key="9">
    <source>
        <dbReference type="ARBA" id="ARBA00023004"/>
    </source>
</evidence>
<evidence type="ECO:0000256" key="5">
    <source>
        <dbReference type="ARBA" id="ARBA00022692"/>
    </source>
</evidence>
<gene>
    <name evidence="15" type="ORF">C1752_06403</name>
</gene>
<evidence type="ECO:0000256" key="1">
    <source>
        <dbReference type="ARBA" id="ARBA00001954"/>
    </source>
</evidence>
<dbReference type="PANTHER" id="PTHR11351">
    <property type="entry name" value="ACYL-COA DESATURASE"/>
    <property type="match status" value="1"/>
</dbReference>
<keyword evidence="7 13" id="KW-1133">Transmembrane helix</keyword>
<evidence type="ECO:0000256" key="10">
    <source>
        <dbReference type="ARBA" id="ARBA00023098"/>
    </source>
</evidence>
<dbReference type="Pfam" id="PF00487">
    <property type="entry name" value="FA_desaturase"/>
    <property type="match status" value="1"/>
</dbReference>
<protein>
    <recommendedName>
        <fullName evidence="14">Fatty acid desaturase domain-containing protein</fullName>
    </recommendedName>
</protein>
<evidence type="ECO:0000256" key="12">
    <source>
        <dbReference type="ARBA" id="ARBA00023160"/>
    </source>
</evidence>
<dbReference type="InterPro" id="IPR015876">
    <property type="entry name" value="Acyl-CoA_DS"/>
</dbReference>
<evidence type="ECO:0000256" key="13">
    <source>
        <dbReference type="SAM" id="Phobius"/>
    </source>
</evidence>
<feature type="transmembrane region" description="Helical" evidence="13">
    <location>
        <begin position="65"/>
        <end position="84"/>
    </location>
</feature>
<proteinExistence type="inferred from homology"/>
<feature type="transmembrane region" description="Helical" evidence="13">
    <location>
        <begin position="38"/>
        <end position="58"/>
    </location>
</feature>
<keyword evidence="10" id="KW-0443">Lipid metabolism</keyword>
<dbReference type="Proteomes" id="UP000248857">
    <property type="component" value="Unassembled WGS sequence"/>
</dbReference>
<evidence type="ECO:0000256" key="6">
    <source>
        <dbReference type="ARBA" id="ARBA00022832"/>
    </source>
</evidence>
<evidence type="ECO:0000256" key="2">
    <source>
        <dbReference type="ARBA" id="ARBA00004141"/>
    </source>
</evidence>
<dbReference type="EMBL" id="PQWO01000017">
    <property type="protein sequence ID" value="PZD71435.1"/>
    <property type="molecule type" value="Genomic_DNA"/>
</dbReference>
<keyword evidence="4" id="KW-0444">Lipid biosynthesis</keyword>
<comment type="caution">
    <text evidence="15">The sequence shown here is derived from an EMBL/GenBank/DDBJ whole genome shotgun (WGS) entry which is preliminary data.</text>
</comment>
<keyword evidence="12" id="KW-0275">Fatty acid biosynthesis</keyword>
<comment type="similarity">
    <text evidence="3">Belongs to the fatty acid desaturase type 2 family.</text>
</comment>
<comment type="subcellular location">
    <subcellularLocation>
        <location evidence="2">Membrane</location>
        <topology evidence="2">Multi-pass membrane protein</topology>
    </subcellularLocation>
</comment>
<evidence type="ECO:0000313" key="16">
    <source>
        <dbReference type="Proteomes" id="UP000248857"/>
    </source>
</evidence>
<evidence type="ECO:0000256" key="3">
    <source>
        <dbReference type="ARBA" id="ARBA00008749"/>
    </source>
</evidence>
<keyword evidence="6" id="KW-0276">Fatty acid metabolism</keyword>
<dbReference type="GO" id="GO:0016020">
    <property type="term" value="C:membrane"/>
    <property type="evidence" value="ECO:0007669"/>
    <property type="project" value="UniProtKB-SubCell"/>
</dbReference>
<dbReference type="GO" id="GO:0006633">
    <property type="term" value="P:fatty acid biosynthetic process"/>
    <property type="evidence" value="ECO:0007669"/>
    <property type="project" value="UniProtKB-KW"/>
</dbReference>
<keyword evidence="11 13" id="KW-0472">Membrane</keyword>
<accession>A0A2W1JIU1</accession>
<comment type="cofactor">
    <cofactor evidence="1">
        <name>Fe(2+)</name>
        <dbReference type="ChEBI" id="CHEBI:29033"/>
    </cofactor>
</comment>
<evidence type="ECO:0000313" key="15">
    <source>
        <dbReference type="EMBL" id="PZD71435.1"/>
    </source>
</evidence>
<feature type="domain" description="Fatty acid desaturase" evidence="14">
    <location>
        <begin position="59"/>
        <end position="272"/>
    </location>
</feature>
<keyword evidence="9" id="KW-0408">Iron</keyword>
<dbReference type="PANTHER" id="PTHR11351:SF31">
    <property type="entry name" value="DESATURASE 1, ISOFORM A-RELATED"/>
    <property type="match status" value="1"/>
</dbReference>
<reference evidence="15 16" key="1">
    <citation type="journal article" date="2018" name="Sci. Rep.">
        <title>A novel species of the marine cyanobacterium Acaryochloris with a unique pigment content and lifestyle.</title>
        <authorList>
            <person name="Partensky F."/>
            <person name="Six C."/>
            <person name="Ratin M."/>
            <person name="Garczarek L."/>
            <person name="Vaulot D."/>
            <person name="Probert I."/>
            <person name="Calteau A."/>
            <person name="Gourvil P."/>
            <person name="Marie D."/>
            <person name="Grebert T."/>
            <person name="Bouchier C."/>
            <person name="Le Panse S."/>
            <person name="Gachenot M."/>
            <person name="Rodriguez F."/>
            <person name="Garrido J.L."/>
        </authorList>
    </citation>
    <scope>NUCLEOTIDE SEQUENCE [LARGE SCALE GENOMIC DNA]</scope>
    <source>
        <strain evidence="15 16">RCC1774</strain>
    </source>
</reference>
<organism evidence="15 16">
    <name type="scientific">Acaryochloris thomasi RCC1774</name>
    <dbReference type="NCBI Taxonomy" id="1764569"/>
    <lineage>
        <taxon>Bacteria</taxon>
        <taxon>Bacillati</taxon>
        <taxon>Cyanobacteriota</taxon>
        <taxon>Cyanophyceae</taxon>
        <taxon>Acaryochloridales</taxon>
        <taxon>Acaryochloridaceae</taxon>
        <taxon>Acaryochloris</taxon>
        <taxon>Acaryochloris thomasi</taxon>
    </lineage>
</organism>
<dbReference type="InterPro" id="IPR005804">
    <property type="entry name" value="FA_desaturase_dom"/>
</dbReference>
<evidence type="ECO:0000256" key="4">
    <source>
        <dbReference type="ARBA" id="ARBA00022516"/>
    </source>
</evidence>
<evidence type="ECO:0000256" key="8">
    <source>
        <dbReference type="ARBA" id="ARBA00023002"/>
    </source>
</evidence>
<evidence type="ECO:0000259" key="14">
    <source>
        <dbReference type="Pfam" id="PF00487"/>
    </source>
</evidence>
<dbReference type="CDD" id="cd03505">
    <property type="entry name" value="Delta9-FADS-like"/>
    <property type="match status" value="1"/>
</dbReference>